<comment type="similarity">
    <text evidence="6">Belongs to the shikimate dehydrogenase family.</text>
</comment>
<feature type="binding site" evidence="6">
    <location>
        <position position="80"/>
    </location>
    <ligand>
        <name>NADP(+)</name>
        <dbReference type="ChEBI" id="CHEBI:58349"/>
    </ligand>
</feature>
<evidence type="ECO:0000256" key="1">
    <source>
        <dbReference type="ARBA" id="ARBA00012962"/>
    </source>
</evidence>
<dbReference type="InterPro" id="IPR013708">
    <property type="entry name" value="Shikimate_DH-bd_N"/>
</dbReference>
<dbReference type="EC" id="1.1.1.25" evidence="1 6"/>
<dbReference type="CDD" id="cd01065">
    <property type="entry name" value="NAD_bind_Shikimate_DH"/>
    <property type="match status" value="1"/>
</dbReference>
<dbReference type="FunFam" id="3.40.50.720:FF:000086">
    <property type="entry name" value="Quinate/shikimate dehydrogenase"/>
    <property type="match status" value="1"/>
</dbReference>
<dbReference type="InterPro" id="IPR011342">
    <property type="entry name" value="Shikimate_DH"/>
</dbReference>
<comment type="pathway">
    <text evidence="6">Metabolic intermediate biosynthesis; chorismate biosynthesis; chorismate from D-erythrose 4-phosphate and phosphoenolpyruvate: step 4/7.</text>
</comment>
<keyword evidence="4 6" id="KW-0560">Oxidoreductase</keyword>
<evidence type="ECO:0000256" key="3">
    <source>
        <dbReference type="ARBA" id="ARBA00022857"/>
    </source>
</evidence>
<dbReference type="HAMAP" id="MF_00222">
    <property type="entry name" value="Shikimate_DH_AroE"/>
    <property type="match status" value="1"/>
</dbReference>
<dbReference type="Proteomes" id="UP000074294">
    <property type="component" value="Unassembled WGS sequence"/>
</dbReference>
<keyword evidence="2 6" id="KW-0028">Amino-acid biosynthesis</keyword>
<evidence type="ECO:0000259" key="7">
    <source>
        <dbReference type="Pfam" id="PF01488"/>
    </source>
</evidence>
<dbReference type="NCBIfam" id="NF001319">
    <property type="entry name" value="PRK00258.3-3"/>
    <property type="match status" value="1"/>
</dbReference>
<evidence type="ECO:0000256" key="2">
    <source>
        <dbReference type="ARBA" id="ARBA00022605"/>
    </source>
</evidence>
<keyword evidence="3 6" id="KW-0521">NADP</keyword>
<dbReference type="GO" id="GO:0050661">
    <property type="term" value="F:NADP binding"/>
    <property type="evidence" value="ECO:0007669"/>
    <property type="project" value="InterPro"/>
</dbReference>
<dbReference type="PANTHER" id="PTHR21089:SF1">
    <property type="entry name" value="BIFUNCTIONAL 3-DEHYDROQUINATE DEHYDRATASE_SHIKIMATE DEHYDROGENASE, CHLOROPLASTIC"/>
    <property type="match status" value="1"/>
</dbReference>
<dbReference type="STRING" id="1776334.APZ16_00545"/>
<feature type="binding site" evidence="6">
    <location>
        <position position="246"/>
    </location>
    <ligand>
        <name>NADP(+)</name>
        <dbReference type="ChEBI" id="CHEBI:58349"/>
    </ligand>
</feature>
<dbReference type="Pfam" id="PF01488">
    <property type="entry name" value="Shikimate_DH"/>
    <property type="match status" value="1"/>
</dbReference>
<dbReference type="GO" id="GO:0009073">
    <property type="term" value="P:aromatic amino acid family biosynthetic process"/>
    <property type="evidence" value="ECO:0007669"/>
    <property type="project" value="UniProtKB-KW"/>
</dbReference>
<dbReference type="GO" id="GO:0019632">
    <property type="term" value="P:shikimate metabolic process"/>
    <property type="evidence" value="ECO:0007669"/>
    <property type="project" value="InterPro"/>
</dbReference>
<dbReference type="UniPathway" id="UPA00053">
    <property type="reaction ID" value="UER00087"/>
</dbReference>
<dbReference type="AlphaFoldDB" id="A0A147JT60"/>
<feature type="domain" description="Quinate/shikimate 5-dehydrogenase/glutamyl-tRNA reductase" evidence="7">
    <location>
        <begin position="113"/>
        <end position="208"/>
    </location>
</feature>
<accession>A0A147JT60</accession>
<protein>
    <recommendedName>
        <fullName evidence="1 6">Shikimate dehydrogenase (NADP(+))</fullName>
        <shortName evidence="6">SDH</shortName>
        <ecNumber evidence="1 6">1.1.1.25</ecNumber>
    </recommendedName>
</protein>
<dbReference type="Gene3D" id="3.40.50.720">
    <property type="entry name" value="NAD(P)-binding Rossmann-like Domain"/>
    <property type="match status" value="1"/>
</dbReference>
<feature type="binding site" evidence="6">
    <location>
        <position position="64"/>
    </location>
    <ligand>
        <name>shikimate</name>
        <dbReference type="ChEBI" id="CHEBI:36208"/>
    </ligand>
</feature>
<evidence type="ECO:0000256" key="6">
    <source>
        <dbReference type="HAMAP-Rule" id="MF_00222"/>
    </source>
</evidence>
<dbReference type="InterPro" id="IPR022893">
    <property type="entry name" value="Shikimate_DH_fam"/>
</dbReference>
<feature type="active site" description="Proton acceptor" evidence="6">
    <location>
        <position position="68"/>
    </location>
</feature>
<proteinExistence type="inferred from homology"/>
<keyword evidence="5 6" id="KW-0057">Aromatic amino acid biosynthesis</keyword>
<dbReference type="InterPro" id="IPR046346">
    <property type="entry name" value="Aminoacid_DH-like_N_sf"/>
</dbReference>
<comment type="caution">
    <text evidence="10">The sequence shown here is derived from an EMBL/GenBank/DDBJ whole genome shotgun (WGS) entry which is preliminary data.</text>
</comment>
<feature type="binding site" evidence="6">
    <location>
        <position position="253"/>
    </location>
    <ligand>
        <name>shikimate</name>
        <dbReference type="ChEBI" id="CHEBI:36208"/>
    </ligand>
</feature>
<dbReference type="GO" id="GO:0008652">
    <property type="term" value="P:amino acid biosynthetic process"/>
    <property type="evidence" value="ECO:0007669"/>
    <property type="project" value="UniProtKB-KW"/>
</dbReference>
<dbReference type="InterPro" id="IPR036291">
    <property type="entry name" value="NAD(P)-bd_dom_sf"/>
</dbReference>
<evidence type="ECO:0000313" key="10">
    <source>
        <dbReference type="EMBL" id="KUO39620.1"/>
    </source>
</evidence>
<evidence type="ECO:0000313" key="11">
    <source>
        <dbReference type="Proteomes" id="UP000074294"/>
    </source>
</evidence>
<dbReference type="Gene3D" id="3.40.50.10860">
    <property type="entry name" value="Leucine Dehydrogenase, chain A, domain 1"/>
    <property type="match status" value="1"/>
</dbReference>
<reference evidence="10 11" key="1">
    <citation type="journal article" date="2016" name="Nat. Microbiol.">
        <title>Genomic inference of the metabolism of cosmopolitan subsurface Archaea, Hadesarchaea.</title>
        <authorList>
            <person name="Baker B.J."/>
            <person name="Saw J.H."/>
            <person name="Lind A.E."/>
            <person name="Lazar C.S."/>
            <person name="Hinrichs K.-U."/>
            <person name="Teske A.P."/>
            <person name="Ettema T.J."/>
        </authorList>
    </citation>
    <scope>NUCLEOTIDE SEQUENCE [LARGE SCALE GENOMIC DNA]</scope>
</reference>
<feature type="binding site" evidence="6">
    <location>
        <begin position="151"/>
        <end position="156"/>
    </location>
    <ligand>
        <name>NADP(+)</name>
        <dbReference type="ChEBI" id="CHEBI:58349"/>
    </ligand>
</feature>
<feature type="binding site" evidence="6">
    <location>
        <position position="104"/>
    </location>
    <ligand>
        <name>shikimate</name>
        <dbReference type="ChEBI" id="CHEBI:36208"/>
    </ligand>
</feature>
<feature type="binding site" evidence="6">
    <location>
        <begin position="17"/>
        <end position="19"/>
    </location>
    <ligand>
        <name>shikimate</name>
        <dbReference type="ChEBI" id="CHEBI:36208"/>
    </ligand>
</feature>
<evidence type="ECO:0000256" key="4">
    <source>
        <dbReference type="ARBA" id="ARBA00023002"/>
    </source>
</evidence>
<dbReference type="Pfam" id="PF08501">
    <property type="entry name" value="Shikimate_dh_N"/>
    <property type="match status" value="1"/>
</dbReference>
<dbReference type="GO" id="GO:0009423">
    <property type="term" value="P:chorismate biosynthetic process"/>
    <property type="evidence" value="ECO:0007669"/>
    <property type="project" value="UniProtKB-UniRule"/>
</dbReference>
<evidence type="ECO:0000256" key="5">
    <source>
        <dbReference type="ARBA" id="ARBA00023141"/>
    </source>
</evidence>
<dbReference type="SUPFAM" id="SSF53223">
    <property type="entry name" value="Aminoacid dehydrogenase-like, N-terminal domain"/>
    <property type="match status" value="1"/>
</dbReference>
<feature type="binding site" evidence="6">
    <location>
        <position position="225"/>
    </location>
    <ligand>
        <name>shikimate</name>
        <dbReference type="ChEBI" id="CHEBI:36208"/>
    </ligand>
</feature>
<comment type="function">
    <text evidence="6">Involved in the biosynthesis of the chorismate, which leads to the biosynthesis of aromatic amino acids. Catalyzes the reversible NADPH linked reduction of 3-dehydroshikimate (DHSA) to yield shikimate (SA).</text>
</comment>
<dbReference type="EMBL" id="LQMQ01000058">
    <property type="protein sequence ID" value="KUO39620.1"/>
    <property type="molecule type" value="Genomic_DNA"/>
</dbReference>
<dbReference type="SUPFAM" id="SSF51735">
    <property type="entry name" value="NAD(P)-binding Rossmann-fold domains"/>
    <property type="match status" value="1"/>
</dbReference>
<comment type="subunit">
    <text evidence="6">Homodimer.</text>
</comment>
<name>A0A147JT60_HADYE</name>
<dbReference type="InterPro" id="IPR041121">
    <property type="entry name" value="SDH_C"/>
</dbReference>
<comment type="catalytic activity">
    <reaction evidence="6">
        <text>shikimate + NADP(+) = 3-dehydroshikimate + NADPH + H(+)</text>
        <dbReference type="Rhea" id="RHEA:17737"/>
        <dbReference type="ChEBI" id="CHEBI:15378"/>
        <dbReference type="ChEBI" id="CHEBI:16630"/>
        <dbReference type="ChEBI" id="CHEBI:36208"/>
        <dbReference type="ChEBI" id="CHEBI:57783"/>
        <dbReference type="ChEBI" id="CHEBI:58349"/>
        <dbReference type="EC" id="1.1.1.25"/>
    </reaction>
</comment>
<dbReference type="NCBIfam" id="TIGR00507">
    <property type="entry name" value="aroE"/>
    <property type="match status" value="1"/>
</dbReference>
<dbReference type="GO" id="GO:0004764">
    <property type="term" value="F:shikimate 3-dehydrogenase (NADP+) activity"/>
    <property type="evidence" value="ECO:0007669"/>
    <property type="project" value="UniProtKB-UniRule"/>
</dbReference>
<feature type="binding site" evidence="6">
    <location>
        <position position="223"/>
    </location>
    <ligand>
        <name>NADP(+)</name>
        <dbReference type="ChEBI" id="CHEBI:58349"/>
    </ligand>
</feature>
<dbReference type="Pfam" id="PF18317">
    <property type="entry name" value="SDH_C"/>
    <property type="match status" value="1"/>
</dbReference>
<feature type="domain" description="SDH C-terminal" evidence="9">
    <location>
        <begin position="246"/>
        <end position="275"/>
    </location>
</feature>
<organism evidence="10 11">
    <name type="scientific">Hadarchaeum yellowstonense</name>
    <dbReference type="NCBI Taxonomy" id="1776334"/>
    <lineage>
        <taxon>Archaea</taxon>
        <taxon>Methanobacteriati</taxon>
        <taxon>Candidatus Hadarchaeota</taxon>
        <taxon>Candidatus Hadarchaeia</taxon>
        <taxon>Candidatus Hadarchaeales</taxon>
        <taxon>Candidatus Hadarchaeaceae</taxon>
        <taxon>Candidatus Hadarchaeum</taxon>
    </lineage>
</organism>
<dbReference type="PANTHER" id="PTHR21089">
    <property type="entry name" value="SHIKIMATE DEHYDROGENASE"/>
    <property type="match status" value="1"/>
</dbReference>
<evidence type="ECO:0000259" key="9">
    <source>
        <dbReference type="Pfam" id="PF18317"/>
    </source>
</evidence>
<sequence length="284" mass="30563">MGPLKLFLLIGDPVEGSLSPAMMNAAFRSLKLNHFYVAVRVPGKFLGDAIAGAKKMGIAGLNVTIPHKIAVMRYLDALDESAAAAGAVNTVKNDRGRLIGFNTDGQGALRNLEEKVGSVRGRRVLLLGAGGAARAIAFSLVEAGADLTIANRTVSRAKELASLIERGLGKRVSFLPLNRDRLKNVLREKDILINATSVGMRPKVNETLVTAEMMHEGLIVYDIVYKPLQTRLLREARKAGAVALDGLGMLVRQGALAFEIWTGRKAPVRVMESAAKEELKRVMG</sequence>
<feature type="domain" description="Shikimate dehydrogenase substrate binding N-terminal" evidence="8">
    <location>
        <begin position="9"/>
        <end position="91"/>
    </location>
</feature>
<feature type="binding site" evidence="6">
    <location>
        <position position="89"/>
    </location>
    <ligand>
        <name>shikimate</name>
        <dbReference type="ChEBI" id="CHEBI:36208"/>
    </ligand>
</feature>
<gene>
    <name evidence="6" type="primary">aroE</name>
    <name evidence="10" type="ORF">APZ16_00545</name>
</gene>
<evidence type="ECO:0000259" key="8">
    <source>
        <dbReference type="Pfam" id="PF08501"/>
    </source>
</evidence>
<dbReference type="InterPro" id="IPR006151">
    <property type="entry name" value="Shikm_DH/Glu-tRNA_Rdtase"/>
</dbReference>
<feature type="binding site" evidence="6">
    <location>
        <begin position="128"/>
        <end position="132"/>
    </location>
    <ligand>
        <name>NADP(+)</name>
        <dbReference type="ChEBI" id="CHEBI:58349"/>
    </ligand>
</feature>